<dbReference type="EMBL" id="LKBH01000130">
    <property type="protein sequence ID" value="KQB35476.1"/>
    <property type="molecule type" value="Genomic_DNA"/>
</dbReference>
<keyword evidence="4" id="KW-0963">Cytoplasm</keyword>
<dbReference type="GO" id="GO:0005737">
    <property type="term" value="C:cytoplasm"/>
    <property type="evidence" value="ECO:0007669"/>
    <property type="project" value="UniProtKB-SubCell"/>
</dbReference>
<dbReference type="GO" id="GO:0033819">
    <property type="term" value="F:lipoyl(octanoyl) transferase activity"/>
    <property type="evidence" value="ECO:0007669"/>
    <property type="project" value="UniProtKB-EC"/>
</dbReference>
<comment type="pathway">
    <text evidence="1 4 5">Protein modification; protein lipoylation via endogenous pathway; protein N(6)-(lipoyl)lysine from octanoyl-[acyl-carrier-protein]: step 1/2.</text>
</comment>
<comment type="function">
    <text evidence="4 5">Catalyzes the transfer of endogenously produced octanoic acid from octanoyl-acyl-carrier-protein onto the lipoyl domains of lipoate-dependent enzymes. Lipoyl-ACP can also act as a substrate although octanoyl-ACP is likely to be the physiological substrate.</text>
</comment>
<dbReference type="PANTHER" id="PTHR10993:SF7">
    <property type="entry name" value="LIPOYLTRANSFERASE 2, MITOCHONDRIAL-RELATED"/>
    <property type="match status" value="1"/>
</dbReference>
<dbReference type="PROSITE" id="PS01313">
    <property type="entry name" value="LIPB"/>
    <property type="match status" value="1"/>
</dbReference>
<feature type="binding site" evidence="4 7">
    <location>
        <begin position="70"/>
        <end position="77"/>
    </location>
    <ligand>
        <name>substrate</name>
    </ligand>
</feature>
<comment type="catalytic activity">
    <reaction evidence="4 5">
        <text>octanoyl-[ACP] + L-lysyl-[protein] = N(6)-octanoyl-L-lysyl-[protein] + holo-[ACP] + H(+)</text>
        <dbReference type="Rhea" id="RHEA:17665"/>
        <dbReference type="Rhea" id="RHEA-COMP:9636"/>
        <dbReference type="Rhea" id="RHEA-COMP:9685"/>
        <dbReference type="Rhea" id="RHEA-COMP:9752"/>
        <dbReference type="Rhea" id="RHEA-COMP:9928"/>
        <dbReference type="ChEBI" id="CHEBI:15378"/>
        <dbReference type="ChEBI" id="CHEBI:29969"/>
        <dbReference type="ChEBI" id="CHEBI:64479"/>
        <dbReference type="ChEBI" id="CHEBI:78463"/>
        <dbReference type="ChEBI" id="CHEBI:78809"/>
        <dbReference type="EC" id="2.3.1.181"/>
    </reaction>
</comment>
<organism evidence="10 11">
    <name type="scientific">Acidiplasma cupricumulans</name>
    <dbReference type="NCBI Taxonomy" id="312540"/>
    <lineage>
        <taxon>Archaea</taxon>
        <taxon>Methanobacteriati</taxon>
        <taxon>Thermoplasmatota</taxon>
        <taxon>Thermoplasmata</taxon>
        <taxon>Thermoplasmatales</taxon>
        <taxon>Ferroplasmaceae</taxon>
        <taxon>Acidiplasma</taxon>
    </lineage>
</organism>
<keyword evidence="11" id="KW-1185">Reference proteome</keyword>
<evidence type="ECO:0000256" key="2">
    <source>
        <dbReference type="ARBA" id="ARBA00022679"/>
    </source>
</evidence>
<evidence type="ECO:0000256" key="8">
    <source>
        <dbReference type="PIRSR" id="PIRSR016262-3"/>
    </source>
</evidence>
<evidence type="ECO:0000256" key="4">
    <source>
        <dbReference type="HAMAP-Rule" id="MF_00013"/>
    </source>
</evidence>
<feature type="binding site" evidence="4 7">
    <location>
        <begin position="141"/>
        <end position="143"/>
    </location>
    <ligand>
        <name>substrate</name>
    </ligand>
</feature>
<dbReference type="InterPro" id="IPR004143">
    <property type="entry name" value="BPL_LPL_catalytic"/>
</dbReference>
<keyword evidence="3 4" id="KW-0012">Acyltransferase</keyword>
<feature type="domain" description="BPL/LPL catalytic" evidence="9">
    <location>
        <begin position="34"/>
        <end position="206"/>
    </location>
</feature>
<dbReference type="AlphaFoldDB" id="A0A0N8VL42"/>
<gene>
    <name evidence="4" type="primary">lipB</name>
    <name evidence="10" type="ORF">AOG55_06680</name>
</gene>
<dbReference type="UniPathway" id="UPA00538">
    <property type="reaction ID" value="UER00592"/>
</dbReference>
<accession>A0A0N8VL42</accession>
<comment type="caution">
    <text evidence="10">The sequence shown here is derived from an EMBL/GenBank/DDBJ whole genome shotgun (WGS) entry which is preliminary data.</text>
</comment>
<evidence type="ECO:0000259" key="9">
    <source>
        <dbReference type="PROSITE" id="PS51733"/>
    </source>
</evidence>
<protein>
    <recommendedName>
        <fullName evidence="4">Probable octanoyltransferase</fullName>
        <ecNumber evidence="4">2.3.1.181</ecNumber>
    </recommendedName>
    <alternativeName>
        <fullName evidence="4">Lipoate-protein ligase B</fullName>
    </alternativeName>
    <alternativeName>
        <fullName evidence="4">Lipoyl/octanoyl transferase</fullName>
    </alternativeName>
    <alternativeName>
        <fullName evidence="4">Octanoyl-[acyl-carrier-protein]-protein N-octanoyltransferase</fullName>
    </alternativeName>
</protein>
<dbReference type="InterPro" id="IPR020605">
    <property type="entry name" value="Octanoyltransferase_CS"/>
</dbReference>
<dbReference type="CDD" id="cd16444">
    <property type="entry name" value="LipB"/>
    <property type="match status" value="1"/>
</dbReference>
<name>A0A0N8VL42_9ARCH</name>
<feature type="site" description="Lowers pKa of active site Cys" evidence="4 8">
    <location>
        <position position="138"/>
    </location>
</feature>
<feature type="binding site" evidence="4 7">
    <location>
        <begin position="154"/>
        <end position="156"/>
    </location>
    <ligand>
        <name>substrate</name>
    </ligand>
</feature>
<comment type="miscellaneous">
    <text evidence="4">In the reaction, the free carboxyl group of octanoic acid is attached via an amide linkage to the epsilon-amino group of a specific lysine residue of lipoyl domains of lipoate-dependent enzymes.</text>
</comment>
<feature type="active site" description="Acyl-thioester intermediate" evidence="4 6">
    <location>
        <position position="173"/>
    </location>
</feature>
<evidence type="ECO:0000256" key="3">
    <source>
        <dbReference type="ARBA" id="ARBA00023315"/>
    </source>
</evidence>
<evidence type="ECO:0000256" key="6">
    <source>
        <dbReference type="PIRSR" id="PIRSR016262-1"/>
    </source>
</evidence>
<evidence type="ECO:0000256" key="5">
    <source>
        <dbReference type="PIRNR" id="PIRNR016262"/>
    </source>
</evidence>
<keyword evidence="2 4" id="KW-0808">Transferase</keyword>
<comment type="subcellular location">
    <subcellularLocation>
        <location evidence="4">Cytoplasm</location>
    </subcellularLocation>
</comment>
<dbReference type="InParanoid" id="A0A0N8VL42"/>
<evidence type="ECO:0000256" key="1">
    <source>
        <dbReference type="ARBA" id="ARBA00004821"/>
    </source>
</evidence>
<proteinExistence type="inferred from homology"/>
<comment type="similarity">
    <text evidence="4 5">Belongs to the LipB family.</text>
</comment>
<dbReference type="Pfam" id="PF21948">
    <property type="entry name" value="LplA-B_cat"/>
    <property type="match status" value="1"/>
</dbReference>
<dbReference type="HAMAP" id="MF_00013">
    <property type="entry name" value="LipB"/>
    <property type="match status" value="1"/>
</dbReference>
<evidence type="ECO:0000313" key="11">
    <source>
        <dbReference type="Proteomes" id="UP000050301"/>
    </source>
</evidence>
<dbReference type="InterPro" id="IPR000544">
    <property type="entry name" value="Octanoyltransferase"/>
</dbReference>
<dbReference type="InterPro" id="IPR045864">
    <property type="entry name" value="aa-tRNA-synth_II/BPL/LPL"/>
</dbReference>
<evidence type="ECO:0000256" key="7">
    <source>
        <dbReference type="PIRSR" id="PIRSR016262-2"/>
    </source>
</evidence>
<dbReference type="EC" id="2.3.1.181" evidence="4"/>
<sequence length="216" mass="24754">MHAKMINYYIDLKRMDYEKCLRLQYHLVELRKNDKIPNTALFVEHNSIYTIGRKADPKNYENVNVYKTDRGGDVTYHGPGQIVNYFIFDVNIDGRREIRRFLENIENAYIKMLGSFGYSAMLDEEPGIWIETEKGKKKVASIGLAVKDNISYHGIALNIGQEAVNGFNLINPCGLDNSVMSYVDIPRDKAIEAIVSSLADYFGEFQKINIDDIKLL</sequence>
<dbReference type="Proteomes" id="UP000050301">
    <property type="component" value="Unassembled WGS sequence"/>
</dbReference>
<dbReference type="PANTHER" id="PTHR10993">
    <property type="entry name" value="OCTANOYLTRANSFERASE"/>
    <property type="match status" value="1"/>
</dbReference>
<reference evidence="10 11" key="1">
    <citation type="submission" date="2015-09" db="EMBL/GenBank/DDBJ databases">
        <title>Heavy metals and arsenic resistance mechanisms in polyextremophilic archaea of the family Ferroplasmaceae.</title>
        <authorList>
            <person name="Bulaev A.G."/>
            <person name="Kanygina A.V."/>
        </authorList>
    </citation>
    <scope>NUCLEOTIDE SEQUENCE [LARGE SCALE GENOMIC DNA]</scope>
    <source>
        <strain evidence="10 11">BH2</strain>
    </source>
</reference>
<dbReference type="PROSITE" id="PS51733">
    <property type="entry name" value="BPL_LPL_CATALYTIC"/>
    <property type="match status" value="1"/>
</dbReference>
<dbReference type="Gene3D" id="3.30.930.10">
    <property type="entry name" value="Bira Bifunctional Protein, Domain 2"/>
    <property type="match status" value="1"/>
</dbReference>
<evidence type="ECO:0000313" key="10">
    <source>
        <dbReference type="EMBL" id="KQB35476.1"/>
    </source>
</evidence>
<dbReference type="SUPFAM" id="SSF55681">
    <property type="entry name" value="Class II aaRS and biotin synthetases"/>
    <property type="match status" value="1"/>
</dbReference>
<dbReference type="GO" id="GO:0009249">
    <property type="term" value="P:protein lipoylation"/>
    <property type="evidence" value="ECO:0007669"/>
    <property type="project" value="InterPro"/>
</dbReference>
<dbReference type="NCBIfam" id="TIGR00214">
    <property type="entry name" value="lipB"/>
    <property type="match status" value="1"/>
</dbReference>
<dbReference type="PIRSF" id="PIRSF016262">
    <property type="entry name" value="LPLase"/>
    <property type="match status" value="1"/>
</dbReference>